<proteinExistence type="predicted"/>
<evidence type="ECO:0000313" key="2">
    <source>
        <dbReference type="Proteomes" id="UP000510721"/>
    </source>
</evidence>
<dbReference type="EMBL" id="CP041238">
    <property type="protein sequence ID" value="QLL62104.1"/>
    <property type="molecule type" value="Genomic_DNA"/>
</dbReference>
<sequence>MIRRIKALYDFYETAPRTATALELRDFGEEANSRLPNWGKDRRSPRDEPVEVADTYVISNTNPVNSVPLFGSDGHTGLVIVPDDENPENNFLYDPNGSYPSKEFGSDRTLWGPGASLKDYVRYQLTDGPAVTVRRYDTNAAQEREIQERIEQIGGSPITNEGLPGMGCTTGVSRAIDGVGPFGKIDETMWPSKLDEQLERARRYKRKFDGM</sequence>
<reference evidence="1 2" key="1">
    <citation type="submission" date="2019-06" db="EMBL/GenBank/DDBJ databases">
        <title>Complete genome sequence of Ensifer mexicanus ITTG R7 isolated from nodules of Acacia angustissima (Mill.) Kuntze.</title>
        <authorList>
            <person name="Rincon-Rosales R."/>
            <person name="Rogel M.A."/>
            <person name="Guerrero G."/>
            <person name="Rincon-Molina C.I."/>
            <person name="Lopez-Lopez A."/>
            <person name="Martinez-Romero E."/>
        </authorList>
    </citation>
    <scope>NUCLEOTIDE SEQUENCE [LARGE SCALE GENOMIC DNA]</scope>
    <source>
        <strain evidence="1 2">ITTG R7</strain>
    </source>
</reference>
<protein>
    <submittedName>
        <fullName evidence="1">Uncharacterized protein</fullName>
    </submittedName>
</protein>
<organism evidence="1 2">
    <name type="scientific">Sinorhizobium mexicanum</name>
    <dbReference type="NCBI Taxonomy" id="375549"/>
    <lineage>
        <taxon>Bacteria</taxon>
        <taxon>Pseudomonadati</taxon>
        <taxon>Pseudomonadota</taxon>
        <taxon>Alphaproteobacteria</taxon>
        <taxon>Hyphomicrobiales</taxon>
        <taxon>Rhizobiaceae</taxon>
        <taxon>Sinorhizobium/Ensifer group</taxon>
        <taxon>Sinorhizobium</taxon>
    </lineage>
</organism>
<dbReference type="KEGG" id="emx:FKV68_11900"/>
<evidence type="ECO:0000313" key="1">
    <source>
        <dbReference type="EMBL" id="QLL62104.1"/>
    </source>
</evidence>
<name>A0A859QF89_9HYPH</name>
<dbReference type="Proteomes" id="UP000510721">
    <property type="component" value="Chromosome"/>
</dbReference>
<dbReference type="RefSeq" id="WP_180938015.1">
    <property type="nucleotide sequence ID" value="NZ_CP041238.1"/>
</dbReference>
<keyword evidence="2" id="KW-1185">Reference proteome</keyword>
<dbReference type="AlphaFoldDB" id="A0A859QF89"/>
<gene>
    <name evidence="1" type="ORF">FKV68_11900</name>
</gene>
<accession>A0A859QF89</accession>